<organism evidence="2">
    <name type="scientific">Tanacetum cinerariifolium</name>
    <name type="common">Dalmatian daisy</name>
    <name type="synonym">Chrysanthemum cinerariifolium</name>
    <dbReference type="NCBI Taxonomy" id="118510"/>
    <lineage>
        <taxon>Eukaryota</taxon>
        <taxon>Viridiplantae</taxon>
        <taxon>Streptophyta</taxon>
        <taxon>Embryophyta</taxon>
        <taxon>Tracheophyta</taxon>
        <taxon>Spermatophyta</taxon>
        <taxon>Magnoliopsida</taxon>
        <taxon>eudicotyledons</taxon>
        <taxon>Gunneridae</taxon>
        <taxon>Pentapetalae</taxon>
        <taxon>asterids</taxon>
        <taxon>campanulids</taxon>
        <taxon>Asterales</taxon>
        <taxon>Asteraceae</taxon>
        <taxon>Asteroideae</taxon>
        <taxon>Anthemideae</taxon>
        <taxon>Anthemidinae</taxon>
        <taxon>Tanacetum</taxon>
    </lineage>
</organism>
<comment type="caution">
    <text evidence="2">The sequence shown here is derived from an EMBL/GenBank/DDBJ whole genome shotgun (WGS) entry which is preliminary data.</text>
</comment>
<feature type="compositionally biased region" description="Acidic residues" evidence="1">
    <location>
        <begin position="64"/>
        <end position="76"/>
    </location>
</feature>
<feature type="compositionally biased region" description="Acidic residues" evidence="1">
    <location>
        <begin position="14"/>
        <end position="50"/>
    </location>
</feature>
<sequence>IRLEVLDVPKYNSESEEESWTFSLDDEDDVDESDMNDDSEETESDNDGDDLTYPNLLTYKADNKEEEEEKADDGEVSSDQRVYTTPDYQLTDEEENQKGDDEVKEGKEEQGEEEELYRDLNINMQRSDAEKTDAQQENIQANQVTKDTHADEPVTPSKSKYAPAAKGTRLKTPAKVTQSDKKRRPTSVPKAKGLVVLYEVALTEAEQIELATKRSKKYSHLSHASG</sequence>
<reference evidence="2" key="1">
    <citation type="journal article" date="2019" name="Sci. Rep.">
        <title>Draft genome of Tanacetum cinerariifolium, the natural source of mosquito coil.</title>
        <authorList>
            <person name="Yamashiro T."/>
            <person name="Shiraishi A."/>
            <person name="Satake H."/>
            <person name="Nakayama K."/>
        </authorList>
    </citation>
    <scope>NUCLEOTIDE SEQUENCE</scope>
</reference>
<feature type="non-terminal residue" evidence="2">
    <location>
        <position position="1"/>
    </location>
</feature>
<proteinExistence type="predicted"/>
<feature type="compositionally biased region" description="Basic and acidic residues" evidence="1">
    <location>
        <begin position="96"/>
        <end position="109"/>
    </location>
</feature>
<feature type="compositionally biased region" description="Polar residues" evidence="1">
    <location>
        <begin position="135"/>
        <end position="145"/>
    </location>
</feature>
<feature type="compositionally biased region" description="Polar residues" evidence="1">
    <location>
        <begin position="77"/>
        <end position="88"/>
    </location>
</feature>
<evidence type="ECO:0000313" key="2">
    <source>
        <dbReference type="EMBL" id="GFC83153.1"/>
    </source>
</evidence>
<evidence type="ECO:0000256" key="1">
    <source>
        <dbReference type="SAM" id="MobiDB-lite"/>
    </source>
</evidence>
<gene>
    <name evidence="2" type="ORF">Tci_855123</name>
</gene>
<dbReference type="AlphaFoldDB" id="A0A699RBE8"/>
<dbReference type="EMBL" id="BKCJ011088006">
    <property type="protein sequence ID" value="GFC83153.1"/>
    <property type="molecule type" value="Genomic_DNA"/>
</dbReference>
<name>A0A699RBE8_TANCI</name>
<feature type="region of interest" description="Disordered" evidence="1">
    <location>
        <begin position="1"/>
        <end position="190"/>
    </location>
</feature>
<accession>A0A699RBE8</accession>
<protein>
    <submittedName>
        <fullName evidence="2">Uncharacterized protein</fullName>
    </submittedName>
</protein>